<keyword evidence="5" id="KW-1185">Reference proteome</keyword>
<dbReference type="KEGG" id="mme:Marme_0276"/>
<dbReference type="AlphaFoldDB" id="F2JX60"/>
<dbReference type="NCBIfam" id="TIGR04539">
    <property type="entry name" value="tRNA_cyclodipep"/>
    <property type="match status" value="1"/>
</dbReference>
<dbReference type="GO" id="GO:0016755">
    <property type="term" value="F:aminoacyltransferase activity"/>
    <property type="evidence" value="ECO:0007669"/>
    <property type="project" value="InterPro"/>
</dbReference>
<dbReference type="PATRIC" id="fig|717774.3.peg.284"/>
<dbReference type="eggNOG" id="ENOG50332PQ">
    <property type="taxonomic scope" value="Bacteria"/>
</dbReference>
<dbReference type="EMBL" id="CP002583">
    <property type="protein sequence ID" value="ADZ89579.1"/>
    <property type="molecule type" value="Genomic_DNA"/>
</dbReference>
<dbReference type="OrthoDB" id="2895472at2"/>
<proteinExistence type="inferred from homology"/>
<evidence type="ECO:0000313" key="5">
    <source>
        <dbReference type="Proteomes" id="UP000001062"/>
    </source>
</evidence>
<reference evidence="4 5" key="1">
    <citation type="journal article" date="2012" name="Stand. Genomic Sci.">
        <title>Complete genome sequence of the melanogenic marine bacterium Marinomonas mediterranea type strain (MMB-1(T)).</title>
        <authorList>
            <person name="Lucas-Elio P."/>
            <person name="Goodwin L."/>
            <person name="Woyke T."/>
            <person name="Pitluck S."/>
            <person name="Nolan M."/>
            <person name="Kyrpides N.C."/>
            <person name="Detter J.C."/>
            <person name="Copeland A."/>
            <person name="Teshima H."/>
            <person name="Bruce D."/>
            <person name="Detter C."/>
            <person name="Tapia R."/>
            <person name="Han S."/>
            <person name="Land M.L."/>
            <person name="Ivanova N."/>
            <person name="Mikhailova N."/>
            <person name="Johnston A.W."/>
            <person name="Sanchez-Amat A."/>
        </authorList>
    </citation>
    <scope>NUCLEOTIDE SEQUENCE [LARGE SCALE GENOMIC DNA]</scope>
    <source>
        <strain evidence="5">ATCC 700492 / JCM 21426 / NBRC 103028 / MMB-1</strain>
    </source>
</reference>
<dbReference type="Gene3D" id="3.40.50.11710">
    <property type="entry name" value="Cyclodipeptide synthase"/>
    <property type="match status" value="1"/>
</dbReference>
<accession>F2JX60</accession>
<evidence type="ECO:0000256" key="2">
    <source>
        <dbReference type="ARBA" id="ARBA00022679"/>
    </source>
</evidence>
<name>F2JX60_MARM1</name>
<dbReference type="InterPro" id="IPR030903">
    <property type="entry name" value="CDPS"/>
</dbReference>
<evidence type="ECO:0000256" key="1">
    <source>
        <dbReference type="ARBA" id="ARBA00006034"/>
    </source>
</evidence>
<sequence length="254" mass="28932">MLSIEAQSGEAKSILKELKANTDYHAFSIHGETSRCNTIIAKGEHVFVGISPFNSRFSKEYIRAIIEWAQINFLQVDILLPSTEEASRLLVATGYSTEKAKKKTARELRRLNKYVEEALSRSLIFEGIRVIDFSHYLLVPEYIELKDNVEKAFEEDSCFRESCLQMSRQALLGRLKGVGKGEQDLSEKDINIALPYIFAELPFYLDTPRILNVSSSTLVYHRPWPIGKGLYAGEFNLKVGRFQSYGVIKPIHTF</sequence>
<evidence type="ECO:0000256" key="3">
    <source>
        <dbReference type="ARBA" id="ARBA00030771"/>
    </source>
</evidence>
<dbReference type="HOGENOM" id="CLU_084186_1_0_6"/>
<dbReference type="STRING" id="717774.Marme_0276"/>
<keyword evidence="2" id="KW-0808">Transferase</keyword>
<protein>
    <recommendedName>
        <fullName evidence="3">Cyclodipeptide synthase</fullName>
    </recommendedName>
</protein>
<evidence type="ECO:0000313" key="4">
    <source>
        <dbReference type="EMBL" id="ADZ89579.1"/>
    </source>
</evidence>
<dbReference type="RefSeq" id="WP_013659485.1">
    <property type="nucleotide sequence ID" value="NC_015276.1"/>
</dbReference>
<organism evidence="4 5">
    <name type="scientific">Marinomonas mediterranea (strain ATCC 700492 / JCM 21426 / NBRC 103028 / MMB-1)</name>
    <dbReference type="NCBI Taxonomy" id="717774"/>
    <lineage>
        <taxon>Bacteria</taxon>
        <taxon>Pseudomonadati</taxon>
        <taxon>Pseudomonadota</taxon>
        <taxon>Gammaproteobacteria</taxon>
        <taxon>Oceanospirillales</taxon>
        <taxon>Oceanospirillaceae</taxon>
        <taxon>Marinomonas</taxon>
    </lineage>
</organism>
<dbReference type="Pfam" id="PF16715">
    <property type="entry name" value="CDPS"/>
    <property type="match status" value="1"/>
</dbReference>
<comment type="similarity">
    <text evidence="1">Belongs to the CDPS family.</text>
</comment>
<gene>
    <name evidence="4" type="ordered locus">Marme_0276</name>
</gene>
<dbReference type="Proteomes" id="UP000001062">
    <property type="component" value="Chromosome"/>
</dbReference>
<dbReference type="InterPro" id="IPR038622">
    <property type="entry name" value="CDPS_sf"/>
</dbReference>